<sequence length="205" mass="22480">MTSLGVKRDPLSGKAIEEVNNPGGGVGHGTWDVGKGDVFIWALRGILWDLGEGDRTKLVYRCTTWSFLCSKPKANCVTSLALSFPLVITLPLFSFRSTCLTIQRPTRFANEESQTGGDYSLNINTVSTLSRMLDRENLWVQAFLGTRACLAECDTTPSFLIKAVEPIVRDVRRYNRPRASEIGVIIPAGQGSVDKRNIITQGVTG</sequence>
<dbReference type="AlphaFoldDB" id="A0A1E3JJ13"/>
<evidence type="ECO:0000313" key="2">
    <source>
        <dbReference type="Proteomes" id="UP000094819"/>
    </source>
</evidence>
<dbReference type="EMBL" id="AWGH01000007">
    <property type="protein sequence ID" value="ODO00848.1"/>
    <property type="molecule type" value="Genomic_DNA"/>
</dbReference>
<evidence type="ECO:0000313" key="1">
    <source>
        <dbReference type="EMBL" id="ODO00848.1"/>
    </source>
</evidence>
<dbReference type="OrthoDB" id="5966927at2759"/>
<keyword evidence="2" id="KW-1185">Reference proteome</keyword>
<name>A0A1E3JJ13_9TREE</name>
<accession>A0A1E3JJ13</accession>
<dbReference type="Proteomes" id="UP000094819">
    <property type="component" value="Unassembled WGS sequence"/>
</dbReference>
<comment type="caution">
    <text evidence="1">The sequence shown here is derived from an EMBL/GenBank/DDBJ whole genome shotgun (WGS) entry which is preliminary data.</text>
</comment>
<gene>
    <name evidence="1" type="ORF">L198_03175</name>
</gene>
<protein>
    <submittedName>
        <fullName evidence="1">Uncharacterized protein</fullName>
    </submittedName>
</protein>
<reference evidence="1 2" key="1">
    <citation type="submission" date="2016-06" db="EMBL/GenBank/DDBJ databases">
        <title>Evolution of pathogenesis and genome organization in the Tremellales.</title>
        <authorList>
            <person name="Cuomo C."/>
            <person name="Litvintseva A."/>
            <person name="Heitman J."/>
            <person name="Chen Y."/>
            <person name="Sun S."/>
            <person name="Springer D."/>
            <person name="Dromer F."/>
            <person name="Young S."/>
            <person name="Zeng Q."/>
            <person name="Chapman S."/>
            <person name="Gujja S."/>
            <person name="Saif S."/>
            <person name="Birren B."/>
        </authorList>
    </citation>
    <scope>NUCLEOTIDE SEQUENCE [LARGE SCALE GENOMIC DNA]</scope>
    <source>
        <strain evidence="1 2">CBS 7118</strain>
    </source>
</reference>
<dbReference type="RefSeq" id="XP_019033040.1">
    <property type="nucleotide sequence ID" value="XM_019175307.1"/>
</dbReference>
<dbReference type="GeneID" id="30192388"/>
<proteinExistence type="predicted"/>
<organism evidence="1 2">
    <name type="scientific">Cryptococcus wingfieldii CBS 7118</name>
    <dbReference type="NCBI Taxonomy" id="1295528"/>
    <lineage>
        <taxon>Eukaryota</taxon>
        <taxon>Fungi</taxon>
        <taxon>Dikarya</taxon>
        <taxon>Basidiomycota</taxon>
        <taxon>Agaricomycotina</taxon>
        <taxon>Tremellomycetes</taxon>
        <taxon>Tremellales</taxon>
        <taxon>Cryptococcaceae</taxon>
        <taxon>Cryptococcus</taxon>
    </lineage>
</organism>